<evidence type="ECO:0000313" key="2">
    <source>
        <dbReference type="Proteomes" id="UP001149165"/>
    </source>
</evidence>
<gene>
    <name evidence="1" type="ORF">N7456_003663</name>
</gene>
<dbReference type="EMBL" id="JAPQKH010000003">
    <property type="protein sequence ID" value="KAJ5106988.1"/>
    <property type="molecule type" value="Genomic_DNA"/>
</dbReference>
<keyword evidence="2" id="KW-1185">Reference proteome</keyword>
<protein>
    <submittedName>
        <fullName evidence="1">Uncharacterized protein</fullName>
    </submittedName>
</protein>
<name>A0A9W9FV68_9EURO</name>
<reference evidence="1" key="2">
    <citation type="journal article" date="2023" name="IMA Fungus">
        <title>Comparative genomic study of the Penicillium genus elucidates a diverse pangenome and 15 lateral gene transfer events.</title>
        <authorList>
            <person name="Petersen C."/>
            <person name="Sorensen T."/>
            <person name="Nielsen M.R."/>
            <person name="Sondergaard T.E."/>
            <person name="Sorensen J.L."/>
            <person name="Fitzpatrick D.A."/>
            <person name="Frisvad J.C."/>
            <person name="Nielsen K.L."/>
        </authorList>
    </citation>
    <scope>NUCLEOTIDE SEQUENCE</scope>
    <source>
        <strain evidence="1">IBT 30069</strain>
    </source>
</reference>
<sequence length="79" mass="8419">MYLRPGVHAAVLLVNPNSERQMEISADMRVVETTGMCGSNVVVGVVDEIAPGTPLKLKIHAGTILIHFGQSEDFGTLEG</sequence>
<accession>A0A9W9FV68</accession>
<organism evidence="1 2">
    <name type="scientific">Penicillium angulare</name>
    <dbReference type="NCBI Taxonomy" id="116970"/>
    <lineage>
        <taxon>Eukaryota</taxon>
        <taxon>Fungi</taxon>
        <taxon>Dikarya</taxon>
        <taxon>Ascomycota</taxon>
        <taxon>Pezizomycotina</taxon>
        <taxon>Eurotiomycetes</taxon>
        <taxon>Eurotiomycetidae</taxon>
        <taxon>Eurotiales</taxon>
        <taxon>Aspergillaceae</taxon>
        <taxon>Penicillium</taxon>
    </lineage>
</organism>
<proteinExistence type="predicted"/>
<comment type="caution">
    <text evidence="1">The sequence shown here is derived from an EMBL/GenBank/DDBJ whole genome shotgun (WGS) entry which is preliminary data.</text>
</comment>
<reference evidence="1" key="1">
    <citation type="submission" date="2022-11" db="EMBL/GenBank/DDBJ databases">
        <authorList>
            <person name="Petersen C."/>
        </authorList>
    </citation>
    <scope>NUCLEOTIDE SEQUENCE</scope>
    <source>
        <strain evidence="1">IBT 30069</strain>
    </source>
</reference>
<dbReference type="Proteomes" id="UP001149165">
    <property type="component" value="Unassembled WGS sequence"/>
</dbReference>
<evidence type="ECO:0000313" key="1">
    <source>
        <dbReference type="EMBL" id="KAJ5106988.1"/>
    </source>
</evidence>
<dbReference type="AlphaFoldDB" id="A0A9W9FV68"/>